<comment type="caution">
    <text evidence="1">The sequence shown here is derived from an EMBL/GenBank/DDBJ whole genome shotgun (WGS) entry which is preliminary data.</text>
</comment>
<proteinExistence type="predicted"/>
<gene>
    <name evidence="1" type="ORF">SEMRO_132_G062420.1</name>
</gene>
<dbReference type="EMBL" id="CAICTM010000131">
    <property type="protein sequence ID" value="CAB9502255.1"/>
    <property type="molecule type" value="Genomic_DNA"/>
</dbReference>
<sequence>MTTTSAISCVIQALGFVHEERFHEAVAKASKATGGQNRTLWSSVFSATTLEKQFSVEYSYVVPGDQENNADNTEEVRGVLHFQASHEKASRSPVVYYRIQGSGSDKDGSFQIVEGRLSPYTGAMYWIQEPDRSNESLTPMVLVSGTARRLDRIVAGQETTIKETQEKNDTSTAFHGKWHASNGTKGGFESFHFRLA</sequence>
<evidence type="ECO:0000313" key="1">
    <source>
        <dbReference type="EMBL" id="CAB9502255.1"/>
    </source>
</evidence>
<evidence type="ECO:0000313" key="2">
    <source>
        <dbReference type="Proteomes" id="UP001153069"/>
    </source>
</evidence>
<accession>A0A9N8H7K1</accession>
<name>A0A9N8H7K1_9STRA</name>
<dbReference type="OrthoDB" id="199096at2759"/>
<protein>
    <submittedName>
        <fullName evidence="1">Uncharacterized protein</fullName>
    </submittedName>
</protein>
<dbReference type="AlphaFoldDB" id="A0A9N8H7K1"/>
<dbReference type="Proteomes" id="UP001153069">
    <property type="component" value="Unassembled WGS sequence"/>
</dbReference>
<reference evidence="1" key="1">
    <citation type="submission" date="2020-06" db="EMBL/GenBank/DDBJ databases">
        <authorList>
            <consortium name="Plant Systems Biology data submission"/>
        </authorList>
    </citation>
    <scope>NUCLEOTIDE SEQUENCE</scope>
    <source>
        <strain evidence="1">D6</strain>
    </source>
</reference>
<organism evidence="1 2">
    <name type="scientific">Seminavis robusta</name>
    <dbReference type="NCBI Taxonomy" id="568900"/>
    <lineage>
        <taxon>Eukaryota</taxon>
        <taxon>Sar</taxon>
        <taxon>Stramenopiles</taxon>
        <taxon>Ochrophyta</taxon>
        <taxon>Bacillariophyta</taxon>
        <taxon>Bacillariophyceae</taxon>
        <taxon>Bacillariophycidae</taxon>
        <taxon>Naviculales</taxon>
        <taxon>Naviculaceae</taxon>
        <taxon>Seminavis</taxon>
    </lineage>
</organism>
<keyword evidence="2" id="KW-1185">Reference proteome</keyword>